<protein>
    <submittedName>
        <fullName evidence="1">Uncharacterized protein</fullName>
    </submittedName>
</protein>
<reference evidence="1 2" key="1">
    <citation type="journal article" date="2019" name="Sci. Rep.">
        <title>A high-quality genome of Eragrostis curvula grass provides insights into Poaceae evolution and supports new strategies to enhance forage quality.</title>
        <authorList>
            <person name="Carballo J."/>
            <person name="Santos B.A.C.M."/>
            <person name="Zappacosta D."/>
            <person name="Garbus I."/>
            <person name="Selva J.P."/>
            <person name="Gallo C.A."/>
            <person name="Diaz A."/>
            <person name="Albertini E."/>
            <person name="Caccamo M."/>
            <person name="Echenique V."/>
        </authorList>
    </citation>
    <scope>NUCLEOTIDE SEQUENCE [LARGE SCALE GENOMIC DNA]</scope>
    <source>
        <strain evidence="2">cv. Victoria</strain>
        <tissue evidence="1">Leaf</tissue>
    </source>
</reference>
<organism evidence="1 2">
    <name type="scientific">Eragrostis curvula</name>
    <name type="common">weeping love grass</name>
    <dbReference type="NCBI Taxonomy" id="38414"/>
    <lineage>
        <taxon>Eukaryota</taxon>
        <taxon>Viridiplantae</taxon>
        <taxon>Streptophyta</taxon>
        <taxon>Embryophyta</taxon>
        <taxon>Tracheophyta</taxon>
        <taxon>Spermatophyta</taxon>
        <taxon>Magnoliopsida</taxon>
        <taxon>Liliopsida</taxon>
        <taxon>Poales</taxon>
        <taxon>Poaceae</taxon>
        <taxon>PACMAD clade</taxon>
        <taxon>Chloridoideae</taxon>
        <taxon>Eragrostideae</taxon>
        <taxon>Eragrostidinae</taxon>
        <taxon>Eragrostis</taxon>
    </lineage>
</organism>
<comment type="caution">
    <text evidence="1">The sequence shown here is derived from an EMBL/GenBank/DDBJ whole genome shotgun (WGS) entry which is preliminary data.</text>
</comment>
<dbReference type="Gramene" id="TVU48816">
    <property type="protein sequence ID" value="TVU48816"/>
    <property type="gene ID" value="EJB05_00092"/>
</dbReference>
<proteinExistence type="predicted"/>
<evidence type="ECO:0000313" key="2">
    <source>
        <dbReference type="Proteomes" id="UP000324897"/>
    </source>
</evidence>
<sequence>MNDVSSINSSRITCSNYCMLAIIYIQSKISLDALDATHQTLANSEISMRFAFCVSSLLLCGNTLNSDVLEETKTSRCVLLACFRLFIVLTPLPEHNERILNHRYIGQLMHIGMQLSVSQLVMFEIGSTP</sequence>
<dbReference type="Proteomes" id="UP000324897">
    <property type="component" value="Chromosome 6"/>
</dbReference>
<name>A0A5J9WLM2_9POAL</name>
<keyword evidence="2" id="KW-1185">Reference proteome</keyword>
<gene>
    <name evidence="1" type="ORF">EJB05_00092</name>
</gene>
<evidence type="ECO:0000313" key="1">
    <source>
        <dbReference type="EMBL" id="TVU48816.1"/>
    </source>
</evidence>
<accession>A0A5J9WLM2</accession>
<dbReference type="EMBL" id="RWGY01000002">
    <property type="protein sequence ID" value="TVU48816.1"/>
    <property type="molecule type" value="Genomic_DNA"/>
</dbReference>
<dbReference type="AlphaFoldDB" id="A0A5J9WLM2"/>